<dbReference type="InterPro" id="IPR045863">
    <property type="entry name" value="CorA_TM1_TM2"/>
</dbReference>
<dbReference type="SUPFAM" id="SSF143865">
    <property type="entry name" value="CorA soluble domain-like"/>
    <property type="match status" value="1"/>
</dbReference>
<dbReference type="Gene3D" id="1.20.58.340">
    <property type="entry name" value="Magnesium transport protein CorA, transmembrane region"/>
    <property type="match status" value="2"/>
</dbReference>
<dbReference type="RefSeq" id="WP_344059921.1">
    <property type="nucleotide sequence ID" value="NZ_BAAAPU010000004.1"/>
</dbReference>
<dbReference type="SUPFAM" id="SSF144083">
    <property type="entry name" value="Magnesium transport protein CorA, transmembrane region"/>
    <property type="match status" value="1"/>
</dbReference>
<proteinExistence type="inferred from homology"/>
<keyword evidence="10" id="KW-1185">Reference proteome</keyword>
<keyword evidence="5 8" id="KW-0812">Transmembrane</keyword>
<comment type="caution">
    <text evidence="9">The sequence shown here is derived from an EMBL/GenBank/DDBJ whole genome shotgun (WGS) entry which is preliminary data.</text>
</comment>
<dbReference type="PANTHER" id="PTHR46494">
    <property type="entry name" value="CORA FAMILY METAL ION TRANSPORTER (EUROFUNG)"/>
    <property type="match status" value="1"/>
</dbReference>
<evidence type="ECO:0000313" key="10">
    <source>
        <dbReference type="Proteomes" id="UP001500013"/>
    </source>
</evidence>
<organism evidence="9 10">
    <name type="scientific">Terrabacter lapilli</name>
    <dbReference type="NCBI Taxonomy" id="436231"/>
    <lineage>
        <taxon>Bacteria</taxon>
        <taxon>Bacillati</taxon>
        <taxon>Actinomycetota</taxon>
        <taxon>Actinomycetes</taxon>
        <taxon>Micrococcales</taxon>
        <taxon>Intrasporangiaceae</taxon>
        <taxon>Terrabacter</taxon>
    </lineage>
</organism>
<evidence type="ECO:0000256" key="4">
    <source>
        <dbReference type="ARBA" id="ARBA00022475"/>
    </source>
</evidence>
<keyword evidence="3" id="KW-0813">Transport</keyword>
<dbReference type="EMBL" id="BAAAPU010000004">
    <property type="protein sequence ID" value="GAA1975314.1"/>
    <property type="molecule type" value="Genomic_DNA"/>
</dbReference>
<dbReference type="CDD" id="cd12830">
    <property type="entry name" value="MtCorA-like"/>
    <property type="match status" value="1"/>
</dbReference>
<reference evidence="9 10" key="1">
    <citation type="journal article" date="2019" name="Int. J. Syst. Evol. Microbiol.">
        <title>The Global Catalogue of Microorganisms (GCM) 10K type strain sequencing project: providing services to taxonomists for standard genome sequencing and annotation.</title>
        <authorList>
            <consortium name="The Broad Institute Genomics Platform"/>
            <consortium name="The Broad Institute Genome Sequencing Center for Infectious Disease"/>
            <person name="Wu L."/>
            <person name="Ma J."/>
        </authorList>
    </citation>
    <scope>NUCLEOTIDE SEQUENCE [LARGE SCALE GENOMIC DNA]</scope>
    <source>
        <strain evidence="9 10">JCM 15628</strain>
    </source>
</reference>
<name>A0ABN2RUU3_9MICO</name>
<dbReference type="InterPro" id="IPR045861">
    <property type="entry name" value="CorA_cytoplasmic_dom"/>
</dbReference>
<keyword evidence="6 8" id="KW-1133">Transmembrane helix</keyword>
<dbReference type="PANTHER" id="PTHR46494:SF1">
    <property type="entry name" value="CORA FAMILY METAL ION TRANSPORTER (EUROFUNG)"/>
    <property type="match status" value="1"/>
</dbReference>
<feature type="transmembrane region" description="Helical" evidence="8">
    <location>
        <begin position="267"/>
        <end position="286"/>
    </location>
</feature>
<dbReference type="InterPro" id="IPR002523">
    <property type="entry name" value="MgTranspt_CorA/ZnTranspt_ZntB"/>
</dbReference>
<dbReference type="Pfam" id="PF01544">
    <property type="entry name" value="CorA"/>
    <property type="match status" value="1"/>
</dbReference>
<accession>A0ABN2RUU3</accession>
<evidence type="ECO:0000256" key="1">
    <source>
        <dbReference type="ARBA" id="ARBA00004651"/>
    </source>
</evidence>
<evidence type="ECO:0000313" key="9">
    <source>
        <dbReference type="EMBL" id="GAA1975314.1"/>
    </source>
</evidence>
<feature type="transmembrane region" description="Helical" evidence="8">
    <location>
        <begin position="306"/>
        <end position="327"/>
    </location>
</feature>
<evidence type="ECO:0000256" key="8">
    <source>
        <dbReference type="SAM" id="Phobius"/>
    </source>
</evidence>
<comment type="subcellular location">
    <subcellularLocation>
        <location evidence="1">Cell membrane</location>
        <topology evidence="1">Multi-pass membrane protein</topology>
    </subcellularLocation>
</comment>
<comment type="similarity">
    <text evidence="2">Belongs to the CorA metal ion transporter (MIT) (TC 1.A.35) family.</text>
</comment>
<gene>
    <name evidence="9" type="primary">corA</name>
    <name evidence="9" type="ORF">GCM10009817_14450</name>
</gene>
<evidence type="ECO:0000256" key="5">
    <source>
        <dbReference type="ARBA" id="ARBA00022692"/>
    </source>
</evidence>
<evidence type="ECO:0000256" key="3">
    <source>
        <dbReference type="ARBA" id="ARBA00022448"/>
    </source>
</evidence>
<sequence length="333" mass="37485">MIVDKAIYRNGRRQGCGDLSDELDALRLQQDGFLWIGLEDPTDQEFALVDEELQLHPLAVEDAVKGHQRAKIEKYESSLFVVLKTLRYIEATSDIETGEVMLFIGDRFVVTVRHGQGNPLAEVRQRLEAMPKRLRLGPMTVLHAVMDSVVDNYTVVDREVRQDLEQIEEQVFASDAGGDANTIYRLKREVLEFRRASQPLTDTLAHFMDPVRGGGVGKELLPFFRDVADHLRLVNDHVESYDRLLTDVLSAHLASVGVKQNEDMRRISAWVAIAAVPTMIAGIYGMNFQYIPELEASVHVGGREVYYGYFVAVAVMAGACIGLYRAFKRSGWL</sequence>
<protein>
    <submittedName>
        <fullName evidence="9">Magnesium/cobalt transporter CorA</fullName>
    </submittedName>
</protein>
<evidence type="ECO:0000256" key="7">
    <source>
        <dbReference type="ARBA" id="ARBA00023136"/>
    </source>
</evidence>
<dbReference type="Gene3D" id="3.30.460.20">
    <property type="entry name" value="CorA soluble domain-like"/>
    <property type="match status" value="1"/>
</dbReference>
<evidence type="ECO:0000256" key="6">
    <source>
        <dbReference type="ARBA" id="ARBA00022989"/>
    </source>
</evidence>
<keyword evidence="4" id="KW-1003">Cell membrane</keyword>
<evidence type="ECO:0000256" key="2">
    <source>
        <dbReference type="ARBA" id="ARBA00009765"/>
    </source>
</evidence>
<dbReference type="Proteomes" id="UP001500013">
    <property type="component" value="Unassembled WGS sequence"/>
</dbReference>
<keyword evidence="7 8" id="KW-0472">Membrane</keyword>